<name>A0A9X3MTW5_9ACTN</name>
<evidence type="ECO:0000313" key="3">
    <source>
        <dbReference type="EMBL" id="MDA0161362.1"/>
    </source>
</evidence>
<dbReference type="InterPro" id="IPR002347">
    <property type="entry name" value="SDR_fam"/>
</dbReference>
<comment type="caution">
    <text evidence="3">The sequence shown here is derived from an EMBL/GenBank/DDBJ whole genome shotgun (WGS) entry which is preliminary data.</text>
</comment>
<accession>A0A9X3MTW5</accession>
<organism evidence="3 4">
    <name type="scientific">Solirubrobacter ginsenosidimutans</name>
    <dbReference type="NCBI Taxonomy" id="490573"/>
    <lineage>
        <taxon>Bacteria</taxon>
        <taxon>Bacillati</taxon>
        <taxon>Actinomycetota</taxon>
        <taxon>Thermoleophilia</taxon>
        <taxon>Solirubrobacterales</taxon>
        <taxon>Solirubrobacteraceae</taxon>
        <taxon>Solirubrobacter</taxon>
    </lineage>
</organism>
<dbReference type="Gene3D" id="3.40.50.720">
    <property type="entry name" value="NAD(P)-binding Rossmann-like Domain"/>
    <property type="match status" value="1"/>
</dbReference>
<dbReference type="Proteomes" id="UP001149140">
    <property type="component" value="Unassembled WGS sequence"/>
</dbReference>
<evidence type="ECO:0000256" key="1">
    <source>
        <dbReference type="ARBA" id="ARBA00006484"/>
    </source>
</evidence>
<dbReference type="PANTHER" id="PTHR43639:SF1">
    <property type="entry name" value="SHORT-CHAIN DEHYDROGENASE_REDUCTASE FAMILY PROTEIN"/>
    <property type="match status" value="1"/>
</dbReference>
<dbReference type="Pfam" id="PF00106">
    <property type="entry name" value="adh_short"/>
    <property type="match status" value="1"/>
</dbReference>
<dbReference type="RefSeq" id="WP_270040566.1">
    <property type="nucleotide sequence ID" value="NZ_JAPDOD010000011.1"/>
</dbReference>
<proteinExistence type="inferred from homology"/>
<dbReference type="AlphaFoldDB" id="A0A9X3MTW5"/>
<dbReference type="InterPro" id="IPR036291">
    <property type="entry name" value="NAD(P)-bd_dom_sf"/>
</dbReference>
<evidence type="ECO:0000313" key="4">
    <source>
        <dbReference type="Proteomes" id="UP001149140"/>
    </source>
</evidence>
<evidence type="ECO:0000256" key="2">
    <source>
        <dbReference type="ARBA" id="ARBA00023002"/>
    </source>
</evidence>
<gene>
    <name evidence="3" type="ORF">OM076_13875</name>
</gene>
<sequence length="167" mass="17290">MLPVSDPVAIVTDGACGIGRELARGLADRGFAVVIVYLRDPERAEAAVEQILASGGTAVSVRADVTDEVDVERLFYETDAAFGAVDVIGHTAVRGANLVYRFAARKLRRGGAILSLAGSEPMLPDVEAGLRDQEITVNGMPPGVAPPGAGHDGGGLLALLDQWRTGG</sequence>
<keyword evidence="2" id="KW-0560">Oxidoreductase</keyword>
<reference evidence="3" key="1">
    <citation type="submission" date="2022-10" db="EMBL/GenBank/DDBJ databases">
        <title>The WGS of Solirubrobacter ginsenosidimutans DSM 21036.</title>
        <authorList>
            <person name="Jiang Z."/>
        </authorList>
    </citation>
    <scope>NUCLEOTIDE SEQUENCE</scope>
    <source>
        <strain evidence="3">DSM 21036</strain>
    </source>
</reference>
<dbReference type="SUPFAM" id="SSF51735">
    <property type="entry name" value="NAD(P)-binding Rossmann-fold domains"/>
    <property type="match status" value="1"/>
</dbReference>
<dbReference type="PANTHER" id="PTHR43639">
    <property type="entry name" value="OXIDOREDUCTASE, SHORT-CHAIN DEHYDROGENASE/REDUCTASE FAMILY (AFU_ORTHOLOGUE AFUA_5G02870)"/>
    <property type="match status" value="1"/>
</dbReference>
<comment type="similarity">
    <text evidence="1">Belongs to the short-chain dehydrogenases/reductases (SDR) family.</text>
</comment>
<dbReference type="GO" id="GO:0016491">
    <property type="term" value="F:oxidoreductase activity"/>
    <property type="evidence" value="ECO:0007669"/>
    <property type="project" value="UniProtKB-KW"/>
</dbReference>
<dbReference type="EMBL" id="JAPDOD010000011">
    <property type="protein sequence ID" value="MDA0161362.1"/>
    <property type="molecule type" value="Genomic_DNA"/>
</dbReference>
<keyword evidence="4" id="KW-1185">Reference proteome</keyword>
<protein>
    <submittedName>
        <fullName evidence="3">SDR family NAD(P)-dependent oxidoreductase</fullName>
    </submittedName>
</protein>